<evidence type="ECO:0000256" key="3">
    <source>
        <dbReference type="ARBA" id="ARBA00022801"/>
    </source>
</evidence>
<dbReference type="AlphaFoldDB" id="E9SI38"/>
<comment type="similarity">
    <text evidence="5">Belongs to the Prp family.</text>
</comment>
<sequence>MIAADFYKNSSDMLTGFRVTGHAGMADFGYDVCCASVSSAVMMTANTITEAFKIDADVEVDENEIKLTVKNAGSDADRLILGLFIHMYNLKDEFPGHIKLKVSNS</sequence>
<gene>
    <name evidence="7" type="ORF">CUS_5403</name>
</gene>
<dbReference type="InterPro" id="IPR007422">
    <property type="entry name" value="Peptidase_Prp"/>
</dbReference>
<dbReference type="Proteomes" id="UP000004259">
    <property type="component" value="Unassembled WGS sequence"/>
</dbReference>
<keyword evidence="1" id="KW-0690">Ribosome biogenesis</keyword>
<dbReference type="InterPro" id="IPR036764">
    <property type="entry name" value="Peptidase_Prp_sf"/>
</dbReference>
<evidence type="ECO:0000256" key="2">
    <source>
        <dbReference type="ARBA" id="ARBA00022670"/>
    </source>
</evidence>
<organism evidence="7 8">
    <name type="scientific">Ruminococcus albus 8</name>
    <dbReference type="NCBI Taxonomy" id="246199"/>
    <lineage>
        <taxon>Bacteria</taxon>
        <taxon>Bacillati</taxon>
        <taxon>Bacillota</taxon>
        <taxon>Clostridia</taxon>
        <taxon>Eubacteriales</taxon>
        <taxon>Oscillospiraceae</taxon>
        <taxon>Ruminococcus</taxon>
    </lineage>
</organism>
<dbReference type="SUPFAM" id="SSF118010">
    <property type="entry name" value="TM1457-like"/>
    <property type="match status" value="1"/>
</dbReference>
<keyword evidence="2" id="KW-0645">Protease</keyword>
<keyword evidence="8" id="KW-1185">Reference proteome</keyword>
<proteinExistence type="inferred from homology"/>
<dbReference type="eggNOG" id="COG2868">
    <property type="taxonomic scope" value="Bacteria"/>
</dbReference>
<comment type="caution">
    <text evidence="7">The sequence shown here is derived from an EMBL/GenBank/DDBJ whole genome shotgun (WGS) entry which is preliminary data.</text>
</comment>
<dbReference type="STRING" id="246199.CUS_5403"/>
<accession>E9SI38</accession>
<dbReference type="Pfam" id="PF04327">
    <property type="entry name" value="Peptidase_Prp"/>
    <property type="match status" value="1"/>
</dbReference>
<protein>
    <recommendedName>
        <fullName evidence="6">Ribosomal processing cysteine protease Prp</fullName>
    </recommendedName>
</protein>
<dbReference type="EMBL" id="ADKM02000135">
    <property type="protein sequence ID" value="EGC01057.1"/>
    <property type="molecule type" value="Genomic_DNA"/>
</dbReference>
<dbReference type="Gene3D" id="3.30.70.1490">
    <property type="entry name" value="Cysteine protease Prp"/>
    <property type="match status" value="1"/>
</dbReference>
<evidence type="ECO:0000256" key="4">
    <source>
        <dbReference type="ARBA" id="ARBA00022807"/>
    </source>
</evidence>
<evidence type="ECO:0000313" key="7">
    <source>
        <dbReference type="EMBL" id="EGC01057.1"/>
    </source>
</evidence>
<keyword evidence="3" id="KW-0378">Hydrolase</keyword>
<evidence type="ECO:0000256" key="1">
    <source>
        <dbReference type="ARBA" id="ARBA00022517"/>
    </source>
</evidence>
<evidence type="ECO:0000256" key="6">
    <source>
        <dbReference type="ARBA" id="ARBA00044538"/>
    </source>
</evidence>
<dbReference type="RefSeq" id="WP_002853508.1">
    <property type="nucleotide sequence ID" value="NZ_ADKM02000135.1"/>
</dbReference>
<dbReference type="GO" id="GO:0042254">
    <property type="term" value="P:ribosome biogenesis"/>
    <property type="evidence" value="ECO:0007669"/>
    <property type="project" value="UniProtKB-KW"/>
</dbReference>
<evidence type="ECO:0000256" key="5">
    <source>
        <dbReference type="ARBA" id="ARBA00044503"/>
    </source>
</evidence>
<name>E9SI38_RUMAL</name>
<evidence type="ECO:0000313" key="8">
    <source>
        <dbReference type="Proteomes" id="UP000004259"/>
    </source>
</evidence>
<dbReference type="GO" id="GO:0006508">
    <property type="term" value="P:proteolysis"/>
    <property type="evidence" value="ECO:0007669"/>
    <property type="project" value="UniProtKB-KW"/>
</dbReference>
<dbReference type="PANTHER" id="PTHR39178">
    <property type="entry name" value="HYPOTHETICAL RIBOSOME-ASSOCIATED PROTEIN"/>
    <property type="match status" value="1"/>
</dbReference>
<dbReference type="CDD" id="cd16332">
    <property type="entry name" value="Prp-like"/>
    <property type="match status" value="1"/>
</dbReference>
<dbReference type="PANTHER" id="PTHR39178:SF1">
    <property type="entry name" value="RIBOSOMAL-PROCESSING CYSTEINE PROTEASE PRP"/>
    <property type="match status" value="1"/>
</dbReference>
<reference evidence="7 8" key="1">
    <citation type="submission" date="2011-02" db="EMBL/GenBank/DDBJ databases">
        <authorList>
            <person name="Nelson K.E."/>
            <person name="Sutton G."/>
            <person name="Torralba M."/>
            <person name="Durkin S."/>
            <person name="Harkins D."/>
            <person name="Montgomery R."/>
            <person name="Ziemer C."/>
            <person name="Klaassens E."/>
            <person name="Ocuiv P."/>
            <person name="Morrison M."/>
        </authorList>
    </citation>
    <scope>NUCLEOTIDE SEQUENCE [LARGE SCALE GENOMIC DNA]</scope>
    <source>
        <strain evidence="7 8">8</strain>
    </source>
</reference>
<keyword evidence="4" id="KW-0788">Thiol protease</keyword>
<dbReference type="OrthoDB" id="48998at2"/>
<dbReference type="GO" id="GO:0008234">
    <property type="term" value="F:cysteine-type peptidase activity"/>
    <property type="evidence" value="ECO:0007669"/>
    <property type="project" value="UniProtKB-KW"/>
</dbReference>